<evidence type="ECO:0000313" key="2">
    <source>
        <dbReference type="Proteomes" id="UP000435304"/>
    </source>
</evidence>
<evidence type="ECO:0000313" key="1">
    <source>
        <dbReference type="EMBL" id="MVA75481.1"/>
    </source>
</evidence>
<protein>
    <submittedName>
        <fullName evidence="1">Uncharacterized protein</fullName>
    </submittedName>
</protein>
<dbReference type="AlphaFoldDB" id="A0A6A9US07"/>
<dbReference type="Proteomes" id="UP000435304">
    <property type="component" value="Unassembled WGS sequence"/>
</dbReference>
<sequence length="66" mass="7569">MADSFDVSFAQFTFTLREAQFARPDELGQWRGAKCMHCAERIPIHPDERASTFLHRIYGHECGAPN</sequence>
<reference evidence="1 2" key="1">
    <citation type="submission" date="2019-12" db="EMBL/GenBank/DDBJ databases">
        <title>Auraticoccus cholistani sp. nov., an actinomycete isolated from soil of Cholistan desert.</title>
        <authorList>
            <person name="Cheema M.T."/>
        </authorList>
    </citation>
    <scope>NUCLEOTIDE SEQUENCE [LARGE SCALE GENOMIC DNA]</scope>
    <source>
        <strain evidence="1 2">F435</strain>
    </source>
</reference>
<dbReference type="EMBL" id="WPCU01000004">
    <property type="protein sequence ID" value="MVA75481.1"/>
    <property type="molecule type" value="Genomic_DNA"/>
</dbReference>
<dbReference type="RefSeq" id="WP_156608586.1">
    <property type="nucleotide sequence ID" value="NZ_WPCU01000004.1"/>
</dbReference>
<gene>
    <name evidence="1" type="ORF">GC722_05475</name>
</gene>
<name>A0A6A9US07_9ACTN</name>
<comment type="caution">
    <text evidence="1">The sequence shown here is derived from an EMBL/GenBank/DDBJ whole genome shotgun (WGS) entry which is preliminary data.</text>
</comment>
<keyword evidence="2" id="KW-1185">Reference proteome</keyword>
<accession>A0A6A9US07</accession>
<organism evidence="1 2">
    <name type="scientific">Auraticoccus cholistanensis</name>
    <dbReference type="NCBI Taxonomy" id="2656650"/>
    <lineage>
        <taxon>Bacteria</taxon>
        <taxon>Bacillati</taxon>
        <taxon>Actinomycetota</taxon>
        <taxon>Actinomycetes</taxon>
        <taxon>Propionibacteriales</taxon>
        <taxon>Propionibacteriaceae</taxon>
        <taxon>Auraticoccus</taxon>
    </lineage>
</organism>
<proteinExistence type="predicted"/>